<gene>
    <name evidence="2" type="ORF">LX16_4622</name>
</gene>
<organism evidence="2 3">
    <name type="scientific">Stackebrandtia albiflava</name>
    <dbReference type="NCBI Taxonomy" id="406432"/>
    <lineage>
        <taxon>Bacteria</taxon>
        <taxon>Bacillati</taxon>
        <taxon>Actinomycetota</taxon>
        <taxon>Actinomycetes</taxon>
        <taxon>Glycomycetales</taxon>
        <taxon>Glycomycetaceae</taxon>
        <taxon>Stackebrandtia</taxon>
    </lineage>
</organism>
<comment type="caution">
    <text evidence="2">The sequence shown here is derived from an EMBL/GenBank/DDBJ whole genome shotgun (WGS) entry which is preliminary data.</text>
</comment>
<feature type="transmembrane region" description="Helical" evidence="1">
    <location>
        <begin position="147"/>
        <end position="166"/>
    </location>
</feature>
<keyword evidence="3" id="KW-1185">Reference proteome</keyword>
<keyword evidence="1" id="KW-0812">Transmembrane</keyword>
<feature type="transmembrane region" description="Helical" evidence="1">
    <location>
        <begin position="203"/>
        <end position="221"/>
    </location>
</feature>
<dbReference type="EMBL" id="VLLL01000009">
    <property type="protein sequence ID" value="TWJ07842.1"/>
    <property type="molecule type" value="Genomic_DNA"/>
</dbReference>
<accession>A0A562UQE0</accession>
<dbReference type="Proteomes" id="UP000321617">
    <property type="component" value="Unassembled WGS sequence"/>
</dbReference>
<keyword evidence="1" id="KW-1133">Transmembrane helix</keyword>
<proteinExistence type="predicted"/>
<evidence type="ECO:0000313" key="3">
    <source>
        <dbReference type="Proteomes" id="UP000321617"/>
    </source>
</evidence>
<feature type="transmembrane region" description="Helical" evidence="1">
    <location>
        <begin position="117"/>
        <end position="141"/>
    </location>
</feature>
<dbReference type="AlphaFoldDB" id="A0A562UQE0"/>
<name>A0A562UQE0_9ACTN</name>
<dbReference type="OrthoDB" id="3619398at2"/>
<dbReference type="RefSeq" id="WP_147143061.1">
    <property type="nucleotide sequence ID" value="NZ_BAABIJ010000005.1"/>
</dbReference>
<evidence type="ECO:0000313" key="2">
    <source>
        <dbReference type="EMBL" id="TWJ07842.1"/>
    </source>
</evidence>
<keyword evidence="1" id="KW-0472">Membrane</keyword>
<reference evidence="2 3" key="1">
    <citation type="journal article" date="2013" name="Stand. Genomic Sci.">
        <title>Genomic Encyclopedia of Type Strains, Phase I: The one thousand microbial genomes (KMG-I) project.</title>
        <authorList>
            <person name="Kyrpides N.C."/>
            <person name="Woyke T."/>
            <person name="Eisen J.A."/>
            <person name="Garrity G."/>
            <person name="Lilburn T.G."/>
            <person name="Beck B.J."/>
            <person name="Whitman W.B."/>
            <person name="Hugenholtz P."/>
            <person name="Klenk H.P."/>
        </authorList>
    </citation>
    <scope>NUCLEOTIDE SEQUENCE [LARGE SCALE GENOMIC DNA]</scope>
    <source>
        <strain evidence="2 3">DSM 45044</strain>
    </source>
</reference>
<feature type="transmembrane region" description="Helical" evidence="1">
    <location>
        <begin position="89"/>
        <end position="110"/>
    </location>
</feature>
<dbReference type="Pfam" id="PF24686">
    <property type="entry name" value="FLQE3_permease"/>
    <property type="match status" value="1"/>
</dbReference>
<feature type="transmembrane region" description="Helical" evidence="1">
    <location>
        <begin position="49"/>
        <end position="69"/>
    </location>
</feature>
<dbReference type="InterPro" id="IPR056926">
    <property type="entry name" value="FLQE3_permease"/>
</dbReference>
<evidence type="ECO:0000256" key="1">
    <source>
        <dbReference type="SAM" id="Phobius"/>
    </source>
</evidence>
<feature type="transmembrane region" description="Helical" evidence="1">
    <location>
        <begin position="20"/>
        <end position="42"/>
    </location>
</feature>
<protein>
    <submittedName>
        <fullName evidence="2">Fluoroquinolone transport system permease protein</fullName>
    </submittedName>
</protein>
<sequence>MNILTAGVRLDLRLQLRYGFYYAAAFSVLLWEVVVFLLPGGLRAPAMPYLIFGDLAIVGFFFIVGAVFFERGERTLYANLVTPMRFGHYLAAKLFTLTVLSVVLSLIIVVTGVGLDFALLPLLGAVVLCAVIFLLAGFISATPFTSISDWFIPSTVVIALLNIPLIDYSGLWQHPAMYLVPTHGSLLMLGASFGQLSLEPWQWWYAVGYQAAWIAGLCWFAKRAFVRFVIAREGAA</sequence>